<dbReference type="Proteomes" id="UP000092460">
    <property type="component" value="Unassembled WGS sequence"/>
</dbReference>
<organism evidence="1 2">
    <name type="scientific">Glossina palpalis gambiensis</name>
    <dbReference type="NCBI Taxonomy" id="67801"/>
    <lineage>
        <taxon>Eukaryota</taxon>
        <taxon>Metazoa</taxon>
        <taxon>Ecdysozoa</taxon>
        <taxon>Arthropoda</taxon>
        <taxon>Hexapoda</taxon>
        <taxon>Insecta</taxon>
        <taxon>Pterygota</taxon>
        <taxon>Neoptera</taxon>
        <taxon>Endopterygota</taxon>
        <taxon>Diptera</taxon>
        <taxon>Brachycera</taxon>
        <taxon>Muscomorpha</taxon>
        <taxon>Hippoboscoidea</taxon>
        <taxon>Glossinidae</taxon>
        <taxon>Glossina</taxon>
    </lineage>
</organism>
<protein>
    <submittedName>
        <fullName evidence="1">Uncharacterized protein</fullName>
    </submittedName>
</protein>
<dbReference type="EnsemblMetazoa" id="GPPI002839-RA">
    <property type="protein sequence ID" value="GPPI002839-PA"/>
    <property type="gene ID" value="GPPI002839"/>
</dbReference>
<name>A0A1B0AND3_9MUSC</name>
<reference evidence="1" key="2">
    <citation type="submission" date="2020-05" db="UniProtKB">
        <authorList>
            <consortium name="EnsemblMetazoa"/>
        </authorList>
    </citation>
    <scope>IDENTIFICATION</scope>
    <source>
        <strain evidence="1">IAEA</strain>
    </source>
</reference>
<evidence type="ECO:0000313" key="2">
    <source>
        <dbReference type="Proteomes" id="UP000092460"/>
    </source>
</evidence>
<accession>A0A1B0AND3</accession>
<keyword evidence="2" id="KW-1185">Reference proteome</keyword>
<evidence type="ECO:0000313" key="1">
    <source>
        <dbReference type="EnsemblMetazoa" id="GPPI002839-PA"/>
    </source>
</evidence>
<dbReference type="EMBL" id="JXJN01000797">
    <property type="status" value="NOT_ANNOTATED_CDS"/>
    <property type="molecule type" value="Genomic_DNA"/>
</dbReference>
<proteinExistence type="predicted"/>
<dbReference type="VEuPathDB" id="VectorBase:GPPI002839"/>
<sequence>MKFNVVVPWISSMVCTINISTRSSRVPSNQLLNGAARLANSRCKISIFSSIRSASSKAVRRRWVKAPKRSH</sequence>
<dbReference type="EMBL" id="JXJN01000798">
    <property type="status" value="NOT_ANNOTATED_CDS"/>
    <property type="molecule type" value="Genomic_DNA"/>
</dbReference>
<reference evidence="2" key="1">
    <citation type="submission" date="2015-01" db="EMBL/GenBank/DDBJ databases">
        <authorList>
            <person name="Aksoy S."/>
            <person name="Warren W."/>
            <person name="Wilson R.K."/>
        </authorList>
    </citation>
    <scope>NUCLEOTIDE SEQUENCE [LARGE SCALE GENOMIC DNA]</scope>
    <source>
        <strain evidence="2">IAEA</strain>
    </source>
</reference>
<dbReference type="AlphaFoldDB" id="A0A1B0AND3"/>